<dbReference type="SUPFAM" id="SSF52096">
    <property type="entry name" value="ClpP/crotonase"/>
    <property type="match status" value="1"/>
</dbReference>
<dbReference type="EMBL" id="VUJV01000006">
    <property type="protein sequence ID" value="KAA1416971.1"/>
    <property type="molecule type" value="Genomic_DNA"/>
</dbReference>
<dbReference type="PANTHER" id="PTHR43802">
    <property type="entry name" value="ENOYL-COA HYDRATASE"/>
    <property type="match status" value="1"/>
</dbReference>
<accession>A0A5B1L8B9</accession>
<protein>
    <submittedName>
        <fullName evidence="3">Enoyl-CoA hydratase/isomerase family protein</fullName>
    </submittedName>
</protein>
<evidence type="ECO:0000313" key="4">
    <source>
        <dbReference type="Proteomes" id="UP000325003"/>
    </source>
</evidence>
<evidence type="ECO:0000256" key="1">
    <source>
        <dbReference type="ARBA" id="ARBA00005254"/>
    </source>
</evidence>
<dbReference type="InterPro" id="IPR029045">
    <property type="entry name" value="ClpP/crotonase-like_dom_sf"/>
</dbReference>
<organism evidence="3 4">
    <name type="scientific">Nocardioides humilatus</name>
    <dbReference type="NCBI Taxonomy" id="2607660"/>
    <lineage>
        <taxon>Bacteria</taxon>
        <taxon>Bacillati</taxon>
        <taxon>Actinomycetota</taxon>
        <taxon>Actinomycetes</taxon>
        <taxon>Propionibacteriales</taxon>
        <taxon>Nocardioidaceae</taxon>
        <taxon>Nocardioides</taxon>
    </lineage>
</organism>
<dbReference type="Pfam" id="PF00378">
    <property type="entry name" value="ECH_1"/>
    <property type="match status" value="1"/>
</dbReference>
<dbReference type="Gene3D" id="3.90.226.10">
    <property type="entry name" value="2-enoyl-CoA Hydratase, Chain A, domain 1"/>
    <property type="match status" value="1"/>
</dbReference>
<dbReference type="GO" id="GO:0016853">
    <property type="term" value="F:isomerase activity"/>
    <property type="evidence" value="ECO:0007669"/>
    <property type="project" value="UniProtKB-KW"/>
</dbReference>
<dbReference type="InterPro" id="IPR001753">
    <property type="entry name" value="Enoyl-CoA_hydra/iso"/>
</dbReference>
<reference evidence="3 4" key="2">
    <citation type="submission" date="2019-09" db="EMBL/GenBank/DDBJ databases">
        <authorList>
            <person name="Jin C."/>
        </authorList>
    </citation>
    <scope>NUCLEOTIDE SEQUENCE [LARGE SCALE GENOMIC DNA]</scope>
    <source>
        <strain evidence="3 4">BN130099</strain>
    </source>
</reference>
<evidence type="ECO:0000256" key="2">
    <source>
        <dbReference type="RuleBase" id="RU003707"/>
    </source>
</evidence>
<reference evidence="3 4" key="1">
    <citation type="submission" date="2019-09" db="EMBL/GenBank/DDBJ databases">
        <title>Nocardioides panacisoli sp. nov., isolated from the soil of a ginseng field.</title>
        <authorList>
            <person name="Cho C."/>
        </authorList>
    </citation>
    <scope>NUCLEOTIDE SEQUENCE [LARGE SCALE GENOMIC DNA]</scope>
    <source>
        <strain evidence="3 4">BN130099</strain>
    </source>
</reference>
<comment type="caution">
    <text evidence="3">The sequence shown here is derived from an EMBL/GenBank/DDBJ whole genome shotgun (WGS) entry which is preliminary data.</text>
</comment>
<dbReference type="PROSITE" id="PS00166">
    <property type="entry name" value="ENOYL_COA_HYDRATASE"/>
    <property type="match status" value="1"/>
</dbReference>
<dbReference type="Proteomes" id="UP000325003">
    <property type="component" value="Unassembled WGS sequence"/>
</dbReference>
<keyword evidence="4" id="KW-1185">Reference proteome</keyword>
<dbReference type="RefSeq" id="WP_149729641.1">
    <property type="nucleotide sequence ID" value="NZ_VUJV01000006.1"/>
</dbReference>
<comment type="similarity">
    <text evidence="1 2">Belongs to the enoyl-CoA hydratase/isomerase family.</text>
</comment>
<dbReference type="InterPro" id="IPR018376">
    <property type="entry name" value="Enoyl-CoA_hyd/isom_CS"/>
</dbReference>
<dbReference type="CDD" id="cd06558">
    <property type="entry name" value="crotonase-like"/>
    <property type="match status" value="1"/>
</dbReference>
<proteinExistence type="inferred from homology"/>
<dbReference type="AlphaFoldDB" id="A0A5B1L8B9"/>
<evidence type="ECO:0000313" key="3">
    <source>
        <dbReference type="EMBL" id="KAA1416971.1"/>
    </source>
</evidence>
<gene>
    <name evidence="3" type="ORF">F0U44_17475</name>
</gene>
<name>A0A5B1L8B9_9ACTN</name>
<dbReference type="PANTHER" id="PTHR43802:SF1">
    <property type="entry name" value="IP11341P-RELATED"/>
    <property type="match status" value="1"/>
</dbReference>
<sequence length="248" mass="25698">MTTEIKALSGIRYHAIDGIGTITLARPEVSNAIDIPTALSLEQSARHAIADPDVRVIVINAEGPRFCAGGDVAAMAAAVDKPAAGRELAERLDAALLALDAAEKPVIAAVRGAVAGAGLGVALACDLVVAATDAKFLAAYTSIGITPDCGVSWLLPRAVGQQRALELVLTRRKLTAEEARSWGLVTAVVDDSDLDAEVGALATQLAALSPFATGQARRLIRSSWDVTRKEATLDEVRTVTEAVSRALG</sequence>
<keyword evidence="3" id="KW-0413">Isomerase</keyword>